<dbReference type="PANTHER" id="PTHR23317">
    <property type="entry name" value="DEDICATOR OF CYTOKINESIS DOCK"/>
    <property type="match status" value="1"/>
</dbReference>
<dbReference type="EMBL" id="VWPV01051377">
    <property type="protein sequence ID" value="NWH67837.1"/>
    <property type="molecule type" value="Genomic_DNA"/>
</dbReference>
<accession>A0A7K4JSL5</accession>
<evidence type="ECO:0000313" key="2">
    <source>
        <dbReference type="Proteomes" id="UP000531151"/>
    </source>
</evidence>
<proteinExistence type="predicted"/>
<name>A0A7K4JSL5_GEOCA</name>
<dbReference type="GO" id="GO:2000406">
    <property type="term" value="P:positive regulation of T cell migration"/>
    <property type="evidence" value="ECO:0007669"/>
    <property type="project" value="TreeGrafter"/>
</dbReference>
<gene>
    <name evidence="1" type="primary">Dock8_1</name>
    <name evidence="1" type="ORF">GEOCAL_R02288</name>
</gene>
<dbReference type="InterPro" id="IPR026791">
    <property type="entry name" value="DOCK"/>
</dbReference>
<dbReference type="OrthoDB" id="47328at2759"/>
<dbReference type="GO" id="GO:1903905">
    <property type="term" value="P:positive regulation of establishment of T cell polarity"/>
    <property type="evidence" value="ECO:0007669"/>
    <property type="project" value="TreeGrafter"/>
</dbReference>
<keyword evidence="2" id="KW-1185">Reference proteome</keyword>
<sequence length="134" mass="15494">EGKGSTSDKRTTLLQARRFSERSLSSEDSYPVSNFKTTSLTLNTFFKQEGDRLSDEDLFKFLADFKRSSSLQRRIKTLPGTLKLDISPAPENLGYCLTPELLPVKPFPENRNRPHKEILEFPIREVYVPHTIYR</sequence>
<dbReference type="GO" id="GO:0005085">
    <property type="term" value="F:guanyl-nucleotide exchange factor activity"/>
    <property type="evidence" value="ECO:0007669"/>
    <property type="project" value="InterPro"/>
</dbReference>
<evidence type="ECO:0000313" key="1">
    <source>
        <dbReference type="EMBL" id="NWH67837.1"/>
    </source>
</evidence>
<dbReference type="AlphaFoldDB" id="A0A7K4JSL5"/>
<dbReference type="Proteomes" id="UP000531151">
    <property type="component" value="Unassembled WGS sequence"/>
</dbReference>
<dbReference type="GO" id="GO:0007264">
    <property type="term" value="P:small GTPase-mediated signal transduction"/>
    <property type="evidence" value="ECO:0007669"/>
    <property type="project" value="InterPro"/>
</dbReference>
<dbReference type="PANTHER" id="PTHR23317:SF74">
    <property type="entry name" value="DEDICATOR OF CYTOKINESIS PROTEIN 8"/>
    <property type="match status" value="1"/>
</dbReference>
<dbReference type="GO" id="GO:0031252">
    <property type="term" value="C:cell leading edge"/>
    <property type="evidence" value="ECO:0007669"/>
    <property type="project" value="TreeGrafter"/>
</dbReference>
<feature type="non-terminal residue" evidence="1">
    <location>
        <position position="134"/>
    </location>
</feature>
<reference evidence="1 2" key="1">
    <citation type="submission" date="2019-09" db="EMBL/GenBank/DDBJ databases">
        <title>Bird 10,000 Genomes (B10K) Project - Family phase.</title>
        <authorList>
            <person name="Zhang G."/>
        </authorList>
    </citation>
    <scope>NUCLEOTIDE SEQUENCE [LARGE SCALE GENOMIC DNA]</scope>
    <source>
        <strain evidence="1">B10K-CU-031-07</strain>
        <tissue evidence="1">Muscle</tissue>
    </source>
</reference>
<feature type="non-terminal residue" evidence="1">
    <location>
        <position position="1"/>
    </location>
</feature>
<organism evidence="1 2">
    <name type="scientific">Geococcyx californianus</name>
    <name type="common">Greater roadrunner</name>
    <name type="synonym">Saurothera californiana</name>
    <dbReference type="NCBI Taxonomy" id="8947"/>
    <lineage>
        <taxon>Eukaryota</taxon>
        <taxon>Metazoa</taxon>
        <taxon>Chordata</taxon>
        <taxon>Craniata</taxon>
        <taxon>Vertebrata</taxon>
        <taxon>Euteleostomi</taxon>
        <taxon>Archelosauria</taxon>
        <taxon>Archosauria</taxon>
        <taxon>Dinosauria</taxon>
        <taxon>Saurischia</taxon>
        <taxon>Theropoda</taxon>
        <taxon>Coelurosauria</taxon>
        <taxon>Aves</taxon>
        <taxon>Neognathae</taxon>
        <taxon>Neoaves</taxon>
        <taxon>Otidimorphae</taxon>
        <taxon>Cuculiformes</taxon>
        <taxon>Neomorphidae</taxon>
        <taxon>Geococcyx</taxon>
    </lineage>
</organism>
<protein>
    <submittedName>
        <fullName evidence="1">DOCK8 protein</fullName>
    </submittedName>
</protein>
<comment type="caution">
    <text evidence="1">The sequence shown here is derived from an EMBL/GenBank/DDBJ whole genome shotgun (WGS) entry which is preliminary data.</text>
</comment>